<dbReference type="NCBIfam" id="TIGR02607">
    <property type="entry name" value="antidote_HigA"/>
    <property type="match status" value="1"/>
</dbReference>
<reference evidence="3" key="1">
    <citation type="journal article" date="2020" name="mSystems">
        <title>Genome- and Community-Level Interaction Insights into Carbon Utilization and Element Cycling Functions of Hydrothermarchaeota in Hydrothermal Sediment.</title>
        <authorList>
            <person name="Zhou Z."/>
            <person name="Liu Y."/>
            <person name="Xu W."/>
            <person name="Pan J."/>
            <person name="Luo Z.H."/>
            <person name="Li M."/>
        </authorList>
    </citation>
    <scope>NUCLEOTIDE SEQUENCE [LARGE SCALE GENOMIC DNA]</scope>
    <source>
        <strain evidence="3">SpSt-413</strain>
    </source>
</reference>
<protein>
    <submittedName>
        <fullName evidence="3">Addiction module antidote protein, HigA family</fullName>
    </submittedName>
</protein>
<sequence>MNTDKIPPVHPGEVLQEEFLAPLGLSQNRLGLDIGVSPRRINEIVLGKRRVTADTALRLARYFGNSASFWLGLQMDYDLDVETDLLGSRLDREVRPMPRPTAPII</sequence>
<dbReference type="PROSITE" id="PS50943">
    <property type="entry name" value="HTH_CROC1"/>
    <property type="match status" value="1"/>
</dbReference>
<dbReference type="EMBL" id="DSRP01000066">
    <property type="protein sequence ID" value="HGG91496.1"/>
    <property type="molecule type" value="Genomic_DNA"/>
</dbReference>
<dbReference type="CDD" id="cd00093">
    <property type="entry name" value="HTH_XRE"/>
    <property type="match status" value="1"/>
</dbReference>
<dbReference type="Gene3D" id="1.10.260.40">
    <property type="entry name" value="lambda repressor-like DNA-binding domains"/>
    <property type="match status" value="1"/>
</dbReference>
<dbReference type="PANTHER" id="PTHR36924:SF1">
    <property type="entry name" value="ANTITOXIN HIGA-1"/>
    <property type="match status" value="1"/>
</dbReference>
<keyword evidence="1" id="KW-0238">DNA-binding</keyword>
<comment type="caution">
    <text evidence="3">The sequence shown here is derived from an EMBL/GenBank/DDBJ whole genome shotgun (WGS) entry which is preliminary data.</text>
</comment>
<evidence type="ECO:0000313" key="3">
    <source>
        <dbReference type="EMBL" id="HGG91496.1"/>
    </source>
</evidence>
<dbReference type="InterPro" id="IPR001387">
    <property type="entry name" value="Cro/C1-type_HTH"/>
</dbReference>
<evidence type="ECO:0000259" key="2">
    <source>
        <dbReference type="PROSITE" id="PS50943"/>
    </source>
</evidence>
<dbReference type="InterPro" id="IPR010982">
    <property type="entry name" value="Lambda_DNA-bd_dom_sf"/>
</dbReference>
<dbReference type="GO" id="GO:0003677">
    <property type="term" value="F:DNA binding"/>
    <property type="evidence" value="ECO:0007669"/>
    <property type="project" value="UniProtKB-KW"/>
</dbReference>
<evidence type="ECO:0000256" key="1">
    <source>
        <dbReference type="ARBA" id="ARBA00023125"/>
    </source>
</evidence>
<dbReference type="PANTHER" id="PTHR36924">
    <property type="entry name" value="ANTITOXIN HIGA-1"/>
    <property type="match status" value="1"/>
</dbReference>
<feature type="domain" description="HTH cro/C1-type" evidence="2">
    <location>
        <begin position="23"/>
        <end position="70"/>
    </location>
</feature>
<dbReference type="AlphaFoldDB" id="A0A7C4AG77"/>
<dbReference type="SUPFAM" id="SSF47413">
    <property type="entry name" value="lambda repressor-like DNA-binding domains"/>
    <property type="match status" value="1"/>
</dbReference>
<gene>
    <name evidence="3" type="primary">higA</name>
    <name evidence="3" type="ORF">ENR59_00900</name>
</gene>
<dbReference type="Pfam" id="PF01381">
    <property type="entry name" value="HTH_3"/>
    <property type="match status" value="1"/>
</dbReference>
<dbReference type="SMART" id="SM00530">
    <property type="entry name" value="HTH_XRE"/>
    <property type="match status" value="1"/>
</dbReference>
<organism evidence="3">
    <name type="scientific">Fundidesulfovibrio putealis</name>
    <dbReference type="NCBI Taxonomy" id="270496"/>
    <lineage>
        <taxon>Bacteria</taxon>
        <taxon>Pseudomonadati</taxon>
        <taxon>Thermodesulfobacteriota</taxon>
        <taxon>Desulfovibrionia</taxon>
        <taxon>Desulfovibrionales</taxon>
        <taxon>Desulfovibrionaceae</taxon>
        <taxon>Fundidesulfovibrio</taxon>
    </lineage>
</organism>
<name>A0A7C4AG77_9BACT</name>
<dbReference type="InterPro" id="IPR013430">
    <property type="entry name" value="Toxin_antidote_HigA"/>
</dbReference>
<proteinExistence type="predicted"/>
<accession>A0A7C4AG77</accession>